<dbReference type="EMBL" id="FUIG01000051">
    <property type="protein sequence ID" value="SJM34354.1"/>
    <property type="molecule type" value="Genomic_DNA"/>
</dbReference>
<reference evidence="3" key="1">
    <citation type="submission" date="2016-12" db="EMBL/GenBank/DDBJ databases">
        <authorList>
            <person name="Brunel B."/>
        </authorList>
    </citation>
    <scope>NUCLEOTIDE SEQUENCE [LARGE SCALE GENOMIC DNA]</scope>
</reference>
<evidence type="ECO:0000256" key="1">
    <source>
        <dbReference type="SAM" id="Phobius"/>
    </source>
</evidence>
<accession>A0A2P9AT79</accession>
<organism evidence="2 3">
    <name type="scientific">Mesorhizobium delmotii</name>
    <dbReference type="NCBI Taxonomy" id="1631247"/>
    <lineage>
        <taxon>Bacteria</taxon>
        <taxon>Pseudomonadati</taxon>
        <taxon>Pseudomonadota</taxon>
        <taxon>Alphaproteobacteria</taxon>
        <taxon>Hyphomicrobiales</taxon>
        <taxon>Phyllobacteriaceae</taxon>
        <taxon>Mesorhizobium</taxon>
    </lineage>
</organism>
<dbReference type="Proteomes" id="UP000245698">
    <property type="component" value="Unassembled WGS sequence"/>
</dbReference>
<protein>
    <submittedName>
        <fullName evidence="2">Uncharacterized protein</fullName>
    </submittedName>
</protein>
<name>A0A2P9AT79_9HYPH</name>
<evidence type="ECO:0000313" key="3">
    <source>
        <dbReference type="Proteomes" id="UP000245698"/>
    </source>
</evidence>
<sequence length="55" mass="6468">MAYPLCRHSELKSLRERCSWLGGASDYRHVVSQKIWKSSLVILFTIKILLIFIFL</sequence>
<keyword evidence="1" id="KW-0812">Transmembrane</keyword>
<proteinExistence type="predicted"/>
<dbReference type="AlphaFoldDB" id="A0A2P9AT79"/>
<gene>
    <name evidence="2" type="ORF">BQ8482_420004</name>
</gene>
<keyword evidence="3" id="KW-1185">Reference proteome</keyword>
<keyword evidence="1" id="KW-0472">Membrane</keyword>
<keyword evidence="1" id="KW-1133">Transmembrane helix</keyword>
<evidence type="ECO:0000313" key="2">
    <source>
        <dbReference type="EMBL" id="SJM34354.1"/>
    </source>
</evidence>
<feature type="transmembrane region" description="Helical" evidence="1">
    <location>
        <begin position="35"/>
        <end position="54"/>
    </location>
</feature>